<keyword evidence="1" id="KW-1133">Transmembrane helix</keyword>
<feature type="transmembrane region" description="Helical" evidence="1">
    <location>
        <begin position="97"/>
        <end position="119"/>
    </location>
</feature>
<dbReference type="PANTHER" id="PTHR28556">
    <property type="entry name" value="TRANSMEMBRANE PROTEIN 106B"/>
    <property type="match status" value="1"/>
</dbReference>
<dbReference type="InterPro" id="IPR009790">
    <property type="entry name" value="TMEM106"/>
</dbReference>
<keyword evidence="4" id="KW-1185">Reference proteome</keyword>
<dbReference type="Proteomes" id="UP001201812">
    <property type="component" value="Unassembled WGS sequence"/>
</dbReference>
<dbReference type="AlphaFoldDB" id="A0AAD4NK98"/>
<reference evidence="3" key="1">
    <citation type="submission" date="2022-01" db="EMBL/GenBank/DDBJ databases">
        <title>Genome Sequence Resource for Two Populations of Ditylenchus destructor, the Migratory Endoparasitic Phytonematode.</title>
        <authorList>
            <person name="Zhang H."/>
            <person name="Lin R."/>
            <person name="Xie B."/>
        </authorList>
    </citation>
    <scope>NUCLEOTIDE SEQUENCE</scope>
    <source>
        <strain evidence="3">BazhouSP</strain>
    </source>
</reference>
<keyword evidence="1 3" id="KW-0812">Transmembrane</keyword>
<accession>A0AAD4NK98</accession>
<evidence type="ECO:0000256" key="1">
    <source>
        <dbReference type="SAM" id="Phobius"/>
    </source>
</evidence>
<evidence type="ECO:0000259" key="2">
    <source>
        <dbReference type="Pfam" id="PF21002"/>
    </source>
</evidence>
<evidence type="ECO:0000313" key="3">
    <source>
        <dbReference type="EMBL" id="KAI1728395.1"/>
    </source>
</evidence>
<protein>
    <submittedName>
        <fullName evidence="3">Transmembrane protein</fullName>
    </submittedName>
</protein>
<dbReference type="EMBL" id="JAKKPZ010000001">
    <property type="protein sequence ID" value="KAI1728395.1"/>
    <property type="molecule type" value="Genomic_DNA"/>
</dbReference>
<organism evidence="3 4">
    <name type="scientific">Ditylenchus destructor</name>
    <dbReference type="NCBI Taxonomy" id="166010"/>
    <lineage>
        <taxon>Eukaryota</taxon>
        <taxon>Metazoa</taxon>
        <taxon>Ecdysozoa</taxon>
        <taxon>Nematoda</taxon>
        <taxon>Chromadorea</taxon>
        <taxon>Rhabditida</taxon>
        <taxon>Tylenchina</taxon>
        <taxon>Tylenchomorpha</taxon>
        <taxon>Sphaerularioidea</taxon>
        <taxon>Anguinidae</taxon>
        <taxon>Anguininae</taxon>
        <taxon>Ditylenchus</taxon>
    </lineage>
</organism>
<proteinExistence type="predicted"/>
<gene>
    <name evidence="3" type="ORF">DdX_00573</name>
</gene>
<dbReference type="InterPro" id="IPR048511">
    <property type="entry name" value="TMEM106_N"/>
</dbReference>
<comment type="caution">
    <text evidence="3">The sequence shown here is derived from an EMBL/GenBank/DDBJ whole genome shotgun (WGS) entry which is preliminary data.</text>
</comment>
<feature type="domain" description="Transmembrane protein 106 N-terminal" evidence="2">
    <location>
        <begin position="21"/>
        <end position="96"/>
    </location>
</feature>
<evidence type="ECO:0000313" key="4">
    <source>
        <dbReference type="Proteomes" id="UP001201812"/>
    </source>
</evidence>
<name>A0AAD4NK98_9BILA</name>
<dbReference type="Pfam" id="PF21002">
    <property type="entry name" value="TMEM106_N"/>
    <property type="match status" value="1"/>
</dbReference>
<keyword evidence="1" id="KW-0472">Membrane</keyword>
<sequence>MAVNPQFMHDWWAKWSSRVRSAFSRDGIEASSSRQNLVENAVSSHARTTTSDYTELNGGSVPCPSCNGSGLIPKELESTLVALIPVNDERLKPKRTWLYISIWIMVCIIIGGVLLFLFMPRTVVLNSNEVPIEIVHVYDRDNATSTYIDFYFLNTINVSSGNYLPVSVLNITATIISKFQPWSMDVVGYGENDTFSQTTPLDLYRNTRELSFNNTVSLKGFAA</sequence>
<dbReference type="PANTHER" id="PTHR28556:SF4">
    <property type="entry name" value="TRANSMEMBRANE PROTEIN 106A"/>
    <property type="match status" value="1"/>
</dbReference>